<keyword evidence="9" id="KW-1185">Reference proteome</keyword>
<sequence>MIQLGMIGPWQIMLILCGFLIPIIALIDVIRNDFTKNNKIVWILVILFTNLLGAILYFIFGTSQKIKTS</sequence>
<keyword evidence="5 6" id="KW-0472">Membrane</keyword>
<dbReference type="EMBL" id="QXFH01000077">
    <property type="protein sequence ID" value="RIV30573.1"/>
    <property type="molecule type" value="Genomic_DNA"/>
</dbReference>
<feature type="transmembrane region" description="Helical" evidence="6">
    <location>
        <begin position="42"/>
        <end position="60"/>
    </location>
</feature>
<feature type="domain" description="Cardiolipin synthase N-terminal" evidence="7">
    <location>
        <begin position="23"/>
        <end position="61"/>
    </location>
</feature>
<evidence type="ECO:0000256" key="2">
    <source>
        <dbReference type="ARBA" id="ARBA00022475"/>
    </source>
</evidence>
<proteinExistence type="predicted"/>
<evidence type="ECO:0000256" key="4">
    <source>
        <dbReference type="ARBA" id="ARBA00022989"/>
    </source>
</evidence>
<gene>
    <name evidence="8" type="ORF">D2V08_15930</name>
</gene>
<dbReference type="OrthoDB" id="1123412at2"/>
<keyword evidence="3 6" id="KW-0812">Transmembrane</keyword>
<evidence type="ECO:0000256" key="5">
    <source>
        <dbReference type="ARBA" id="ARBA00023136"/>
    </source>
</evidence>
<evidence type="ECO:0000313" key="9">
    <source>
        <dbReference type="Proteomes" id="UP000266067"/>
    </source>
</evidence>
<comment type="subcellular location">
    <subcellularLocation>
        <location evidence="1">Cell membrane</location>
        <topology evidence="1">Multi-pass membrane protein</topology>
    </subcellularLocation>
</comment>
<reference evidence="8 9" key="1">
    <citation type="submission" date="2018-08" db="EMBL/GenBank/DDBJ databases">
        <title>Proposal of Muricauda 72 sp.nov. and Muricauda NH166 sp.nov., isolated from seawater.</title>
        <authorList>
            <person name="Cheng H."/>
            <person name="Wu Y.-H."/>
            <person name="Guo L.-L."/>
            <person name="Xu X.-W."/>
        </authorList>
    </citation>
    <scope>NUCLEOTIDE SEQUENCE [LARGE SCALE GENOMIC DNA]</scope>
    <source>
        <strain evidence="8 9">KCTC 22173</strain>
    </source>
</reference>
<organism evidence="8 9">
    <name type="scientific">Flagellimonas lutimaris</name>
    <dbReference type="NCBI Taxonomy" id="475082"/>
    <lineage>
        <taxon>Bacteria</taxon>
        <taxon>Pseudomonadati</taxon>
        <taxon>Bacteroidota</taxon>
        <taxon>Flavobacteriia</taxon>
        <taxon>Flavobacteriales</taxon>
        <taxon>Flavobacteriaceae</taxon>
        <taxon>Flagellimonas</taxon>
    </lineage>
</organism>
<dbReference type="AlphaFoldDB" id="A0A3A1N5N1"/>
<feature type="transmembrane region" description="Helical" evidence="6">
    <location>
        <begin position="12"/>
        <end position="30"/>
    </location>
</feature>
<evidence type="ECO:0000256" key="6">
    <source>
        <dbReference type="SAM" id="Phobius"/>
    </source>
</evidence>
<comment type="caution">
    <text evidence="8">The sequence shown here is derived from an EMBL/GenBank/DDBJ whole genome shotgun (WGS) entry which is preliminary data.</text>
</comment>
<evidence type="ECO:0000256" key="3">
    <source>
        <dbReference type="ARBA" id="ARBA00022692"/>
    </source>
</evidence>
<dbReference type="Proteomes" id="UP000266067">
    <property type="component" value="Unassembled WGS sequence"/>
</dbReference>
<keyword evidence="4 6" id="KW-1133">Transmembrane helix</keyword>
<dbReference type="GO" id="GO:0005886">
    <property type="term" value="C:plasma membrane"/>
    <property type="evidence" value="ECO:0007669"/>
    <property type="project" value="UniProtKB-SubCell"/>
</dbReference>
<dbReference type="InterPro" id="IPR027379">
    <property type="entry name" value="CLS_N"/>
</dbReference>
<dbReference type="RefSeq" id="WP_119609345.1">
    <property type="nucleotide sequence ID" value="NZ_QXFH01000077.1"/>
</dbReference>
<keyword evidence="2" id="KW-1003">Cell membrane</keyword>
<accession>A0A3A1N5N1</accession>
<protein>
    <submittedName>
        <fullName evidence="8">PLDc_N domain-containing protein</fullName>
    </submittedName>
</protein>
<evidence type="ECO:0000259" key="7">
    <source>
        <dbReference type="Pfam" id="PF13396"/>
    </source>
</evidence>
<evidence type="ECO:0000313" key="8">
    <source>
        <dbReference type="EMBL" id="RIV30573.1"/>
    </source>
</evidence>
<name>A0A3A1N5N1_9FLAO</name>
<evidence type="ECO:0000256" key="1">
    <source>
        <dbReference type="ARBA" id="ARBA00004651"/>
    </source>
</evidence>
<dbReference type="Pfam" id="PF13396">
    <property type="entry name" value="PLDc_N"/>
    <property type="match status" value="1"/>
</dbReference>